<dbReference type="EMBL" id="WBJY01000004">
    <property type="protein sequence ID" value="KAB1646747.1"/>
    <property type="molecule type" value="Genomic_DNA"/>
</dbReference>
<gene>
    <name evidence="4" type="ORF">F8O04_13460</name>
</gene>
<dbReference type="InterPro" id="IPR016181">
    <property type="entry name" value="Acyl_CoA_acyltransferase"/>
</dbReference>
<dbReference type="AlphaFoldDB" id="A0A6H9WAA5"/>
<keyword evidence="2" id="KW-0012">Acyltransferase</keyword>
<reference evidence="4 5" key="1">
    <citation type="submission" date="2019-09" db="EMBL/GenBank/DDBJ databases">
        <title>Phylogeny of genus Pseudoclavibacter and closely related genus.</title>
        <authorList>
            <person name="Li Y."/>
        </authorList>
    </citation>
    <scope>NUCLEOTIDE SEQUENCE [LARGE SCALE GENOMIC DNA]</scope>
    <source>
        <strain evidence="4 5">EGI 60007</strain>
    </source>
</reference>
<dbReference type="PROSITE" id="PS51186">
    <property type="entry name" value="GNAT"/>
    <property type="match status" value="1"/>
</dbReference>
<evidence type="ECO:0000256" key="2">
    <source>
        <dbReference type="ARBA" id="ARBA00023315"/>
    </source>
</evidence>
<keyword evidence="1 4" id="KW-0808">Transferase</keyword>
<dbReference type="Gene3D" id="3.40.630.30">
    <property type="match status" value="1"/>
</dbReference>
<dbReference type="Pfam" id="PF00583">
    <property type="entry name" value="Acetyltransf_1"/>
    <property type="match status" value="1"/>
</dbReference>
<dbReference type="CDD" id="cd04301">
    <property type="entry name" value="NAT_SF"/>
    <property type="match status" value="1"/>
</dbReference>
<dbReference type="RefSeq" id="WP_158029913.1">
    <property type="nucleotide sequence ID" value="NZ_BMHG01000002.1"/>
</dbReference>
<evidence type="ECO:0000259" key="3">
    <source>
        <dbReference type="PROSITE" id="PS51186"/>
    </source>
</evidence>
<dbReference type="InterPro" id="IPR000182">
    <property type="entry name" value="GNAT_dom"/>
</dbReference>
<sequence>MRVTVRAVEPGDRADWDRLYVGYARFNRVEQTDEMRDRVWGWLLDDEHPVRAFVAVAPDGELIGLVHYHAFPRPLAASTGCYIDDLFVAPEGRRSDAATRLLKAVADAAESDGRTLLRGVTRSRNYRARVIYDRFATRTDWVVYERTPNRQPDGGTSTT</sequence>
<dbReference type="PANTHER" id="PTHR43877">
    <property type="entry name" value="AMINOALKYLPHOSPHONATE N-ACETYLTRANSFERASE-RELATED-RELATED"/>
    <property type="match status" value="1"/>
</dbReference>
<accession>A0A6H9WAA5</accession>
<dbReference type="Proteomes" id="UP000431744">
    <property type="component" value="Unassembled WGS sequence"/>
</dbReference>
<evidence type="ECO:0000313" key="5">
    <source>
        <dbReference type="Proteomes" id="UP000431744"/>
    </source>
</evidence>
<dbReference type="SUPFAM" id="SSF55729">
    <property type="entry name" value="Acyl-CoA N-acyltransferases (Nat)"/>
    <property type="match status" value="1"/>
</dbReference>
<keyword evidence="5" id="KW-1185">Reference proteome</keyword>
<dbReference type="InterPro" id="IPR050832">
    <property type="entry name" value="Bact_Acetyltransf"/>
</dbReference>
<feature type="domain" description="N-acetyltransferase" evidence="3">
    <location>
        <begin position="3"/>
        <end position="154"/>
    </location>
</feature>
<dbReference type="OrthoDB" id="9805924at2"/>
<dbReference type="GO" id="GO:0016747">
    <property type="term" value="F:acyltransferase activity, transferring groups other than amino-acyl groups"/>
    <property type="evidence" value="ECO:0007669"/>
    <property type="project" value="InterPro"/>
</dbReference>
<name>A0A6H9WAA5_9MICO</name>
<evidence type="ECO:0000256" key="1">
    <source>
        <dbReference type="ARBA" id="ARBA00022679"/>
    </source>
</evidence>
<evidence type="ECO:0000313" key="4">
    <source>
        <dbReference type="EMBL" id="KAB1646747.1"/>
    </source>
</evidence>
<organism evidence="4 5">
    <name type="scientific">Pseudoclavibacter endophyticus</name>
    <dbReference type="NCBI Taxonomy" id="1778590"/>
    <lineage>
        <taxon>Bacteria</taxon>
        <taxon>Bacillati</taxon>
        <taxon>Actinomycetota</taxon>
        <taxon>Actinomycetes</taxon>
        <taxon>Micrococcales</taxon>
        <taxon>Microbacteriaceae</taxon>
        <taxon>Pseudoclavibacter</taxon>
    </lineage>
</organism>
<protein>
    <submittedName>
        <fullName evidence="4">GNAT family N-acetyltransferase</fullName>
    </submittedName>
</protein>
<comment type="caution">
    <text evidence="4">The sequence shown here is derived from an EMBL/GenBank/DDBJ whole genome shotgun (WGS) entry which is preliminary data.</text>
</comment>
<proteinExistence type="predicted"/>